<dbReference type="Proteomes" id="UP000000323">
    <property type="component" value="Chromosome 1"/>
</dbReference>
<keyword evidence="7" id="KW-0186">Copper</keyword>
<keyword evidence="3 9" id="KW-0812">Transmembrane</keyword>
<feature type="domain" description="YtkA-like" evidence="12">
    <location>
        <begin position="450"/>
        <end position="532"/>
    </location>
</feature>
<feature type="transmembrane region" description="Helical" evidence="9">
    <location>
        <begin position="152"/>
        <end position="171"/>
    </location>
</feature>
<dbReference type="Pfam" id="PF04234">
    <property type="entry name" value="CopC"/>
    <property type="match status" value="1"/>
</dbReference>
<evidence type="ECO:0000256" key="7">
    <source>
        <dbReference type="ARBA" id="ARBA00023008"/>
    </source>
</evidence>
<feature type="transmembrane region" description="Helical" evidence="9">
    <location>
        <begin position="289"/>
        <end position="309"/>
    </location>
</feature>
<dbReference type="Pfam" id="PF05425">
    <property type="entry name" value="CopD"/>
    <property type="match status" value="1"/>
</dbReference>
<comment type="subcellular location">
    <subcellularLocation>
        <location evidence="1">Cell membrane</location>
        <topology evidence="1">Multi-pass membrane protein</topology>
    </subcellularLocation>
</comment>
<keyword evidence="6 9" id="KW-1133">Transmembrane helix</keyword>
<proteinExistence type="predicted"/>
<feature type="transmembrane region" description="Helical" evidence="9">
    <location>
        <begin position="191"/>
        <end position="209"/>
    </location>
</feature>
<evidence type="ECO:0000313" key="13">
    <source>
        <dbReference type="EMBL" id="ACZ42033.1"/>
    </source>
</evidence>
<dbReference type="Pfam" id="PF13115">
    <property type="entry name" value="YtkA"/>
    <property type="match status" value="1"/>
</dbReference>
<dbReference type="InterPro" id="IPR032693">
    <property type="entry name" value="YtkA-like_dom"/>
</dbReference>
<dbReference type="GO" id="GO:0042597">
    <property type="term" value="C:periplasmic space"/>
    <property type="evidence" value="ECO:0007669"/>
    <property type="project" value="InterPro"/>
</dbReference>
<dbReference type="EMBL" id="CP001825">
    <property type="protein sequence ID" value="ACZ42033.1"/>
    <property type="molecule type" value="Genomic_DNA"/>
</dbReference>
<reference evidence="14" key="1">
    <citation type="journal article" date="2010" name="Stand. Genomic Sci.">
        <title>Complete genome sequence of 'Thermobaculum terrenum' type strain (YNP1).</title>
        <authorList>
            <person name="Kiss H."/>
            <person name="Cleland D."/>
            <person name="Lapidus A."/>
            <person name="Lucas S."/>
            <person name="Glavina Del Rio T."/>
            <person name="Nolan M."/>
            <person name="Tice H."/>
            <person name="Han C."/>
            <person name="Goodwin L."/>
            <person name="Pitluck S."/>
            <person name="Liolios K."/>
            <person name="Ivanova N."/>
            <person name="Mavromatis K."/>
            <person name="Ovchinnikova G."/>
            <person name="Pati A."/>
            <person name="Chen A."/>
            <person name="Palaniappan K."/>
            <person name="Land M."/>
            <person name="Hauser L."/>
            <person name="Chang Y."/>
            <person name="Jeffries C."/>
            <person name="Lu M."/>
            <person name="Brettin T."/>
            <person name="Detter J."/>
            <person name="Goker M."/>
            <person name="Tindall B."/>
            <person name="Beck B."/>
            <person name="McDermott T."/>
            <person name="Woyke T."/>
            <person name="Bristow J."/>
            <person name="Eisen J."/>
            <person name="Markowitz V."/>
            <person name="Hugenholtz P."/>
            <person name="Kyrpides N."/>
            <person name="Klenk H."/>
            <person name="Cheng J."/>
        </authorList>
    </citation>
    <scope>NUCLEOTIDE SEQUENCE [LARGE SCALE GENOMIC DNA]</scope>
    <source>
        <strain evidence="14">ATCC BAA-798 / YNP1</strain>
    </source>
</reference>
<evidence type="ECO:0000256" key="1">
    <source>
        <dbReference type="ARBA" id="ARBA00004651"/>
    </source>
</evidence>
<dbReference type="SUPFAM" id="SSF81296">
    <property type="entry name" value="E set domains"/>
    <property type="match status" value="1"/>
</dbReference>
<keyword evidence="5" id="KW-0732">Signal</keyword>
<evidence type="ECO:0000259" key="11">
    <source>
        <dbReference type="Pfam" id="PF05425"/>
    </source>
</evidence>
<evidence type="ECO:0000256" key="4">
    <source>
        <dbReference type="ARBA" id="ARBA00022723"/>
    </source>
</evidence>
<feature type="transmembrane region" description="Helical" evidence="9">
    <location>
        <begin position="321"/>
        <end position="350"/>
    </location>
</feature>
<dbReference type="eggNOG" id="COG1276">
    <property type="taxonomic scope" value="Bacteria"/>
</dbReference>
<keyword evidence="2" id="KW-1003">Cell membrane</keyword>
<keyword evidence="14" id="KW-1185">Reference proteome</keyword>
<dbReference type="GO" id="GO:0046688">
    <property type="term" value="P:response to copper ion"/>
    <property type="evidence" value="ECO:0007669"/>
    <property type="project" value="InterPro"/>
</dbReference>
<dbReference type="InterPro" id="IPR014756">
    <property type="entry name" value="Ig_E-set"/>
</dbReference>
<dbReference type="GO" id="GO:0005507">
    <property type="term" value="F:copper ion binding"/>
    <property type="evidence" value="ECO:0007669"/>
    <property type="project" value="InterPro"/>
</dbReference>
<dbReference type="STRING" id="525904.Tter_1118"/>
<evidence type="ECO:0000256" key="2">
    <source>
        <dbReference type="ARBA" id="ARBA00022475"/>
    </source>
</evidence>
<feature type="domain" description="Copper resistance protein D" evidence="11">
    <location>
        <begin position="324"/>
        <end position="430"/>
    </location>
</feature>
<evidence type="ECO:0000256" key="9">
    <source>
        <dbReference type="SAM" id="Phobius"/>
    </source>
</evidence>
<dbReference type="InterPro" id="IPR007348">
    <property type="entry name" value="CopC_dom"/>
</dbReference>
<organism evidence="13 14">
    <name type="scientific">Thermobaculum terrenum (strain ATCC BAA-798 / CCMEE 7001 / YNP1)</name>
    <dbReference type="NCBI Taxonomy" id="525904"/>
    <lineage>
        <taxon>Bacteria</taxon>
        <taxon>Bacillati</taxon>
        <taxon>Chloroflexota</taxon>
        <taxon>Chloroflexia</taxon>
        <taxon>Candidatus Thermobaculales</taxon>
        <taxon>Candidatus Thermobaculaceae</taxon>
        <taxon>Thermobaculum</taxon>
    </lineage>
</organism>
<evidence type="ECO:0000256" key="6">
    <source>
        <dbReference type="ARBA" id="ARBA00022989"/>
    </source>
</evidence>
<dbReference type="eggNOG" id="COG2372">
    <property type="taxonomic scope" value="Bacteria"/>
</dbReference>
<name>D1CB68_THET1</name>
<dbReference type="HOGENOM" id="CLU_023176_1_0_0"/>
<protein>
    <submittedName>
        <fullName evidence="13">Copper resistance protein CopC</fullName>
    </submittedName>
</protein>
<dbReference type="KEGG" id="ttr:Tter_1118"/>
<evidence type="ECO:0000256" key="5">
    <source>
        <dbReference type="ARBA" id="ARBA00022729"/>
    </source>
</evidence>
<feature type="transmembrane region" description="Helical" evidence="9">
    <location>
        <begin position="362"/>
        <end position="387"/>
    </location>
</feature>
<dbReference type="GO" id="GO:0005886">
    <property type="term" value="C:plasma membrane"/>
    <property type="evidence" value="ECO:0007669"/>
    <property type="project" value="UniProtKB-SubCell"/>
</dbReference>
<keyword evidence="8 9" id="KW-0472">Membrane</keyword>
<evidence type="ECO:0000259" key="12">
    <source>
        <dbReference type="Pfam" id="PF13115"/>
    </source>
</evidence>
<feature type="transmembrane region" description="Helical" evidence="9">
    <location>
        <begin position="229"/>
        <end position="251"/>
    </location>
</feature>
<evidence type="ECO:0000256" key="8">
    <source>
        <dbReference type="ARBA" id="ARBA00023136"/>
    </source>
</evidence>
<dbReference type="InterPro" id="IPR014755">
    <property type="entry name" value="Cu-Rt/internalin_Ig-like"/>
</dbReference>
<feature type="transmembrane region" description="Helical" evidence="9">
    <location>
        <begin position="408"/>
        <end position="433"/>
    </location>
</feature>
<dbReference type="InterPro" id="IPR008457">
    <property type="entry name" value="Cu-R_CopD_dom"/>
</dbReference>
<accession>D1CB68</accession>
<keyword evidence="4" id="KW-0479">Metal-binding</keyword>
<feature type="domain" description="CopC" evidence="10">
    <location>
        <begin position="27"/>
        <end position="121"/>
    </location>
</feature>
<dbReference type="InterPro" id="IPR032694">
    <property type="entry name" value="CopC/D"/>
</dbReference>
<evidence type="ECO:0000256" key="3">
    <source>
        <dbReference type="ARBA" id="ARBA00022692"/>
    </source>
</evidence>
<gene>
    <name evidence="13" type="ordered locus">Tter_1118</name>
</gene>
<dbReference type="AlphaFoldDB" id="D1CB68"/>
<dbReference type="GO" id="GO:0006825">
    <property type="term" value="P:copper ion transport"/>
    <property type="evidence" value="ECO:0007669"/>
    <property type="project" value="InterPro"/>
</dbReference>
<evidence type="ECO:0000259" key="10">
    <source>
        <dbReference type="Pfam" id="PF04234"/>
    </source>
</evidence>
<feature type="transmembrane region" description="Helical" evidence="9">
    <location>
        <begin position="258"/>
        <end position="277"/>
    </location>
</feature>
<evidence type="ECO:0000313" key="14">
    <source>
        <dbReference type="Proteomes" id="UP000000323"/>
    </source>
</evidence>
<dbReference type="Gene3D" id="2.60.40.1220">
    <property type="match status" value="1"/>
</dbReference>
<sequence length="663" mass="72331">MRKFIVFIFLITLTLPLILHSKTVEAHASLERSDPPAYASLRSAPSRVRLWFAEPVEPKLTSIKLYDSSGQRVDKGDLRIEENGLSASVGLKEKANGVITVEWSNVSKVDGHGISGSFVFGIGTNSIPKQENTSQQPNTSFKFVFASTIVRFLNFLFMALTLGGLIFLLGVVNHVSNLNSRKRLSVPVDRIVRLSIFALLLVSLMIWPLEVWASGEGNLYGMGNILDTRLGLIWLIRLILVVLGASILTLVPNKEYSSWIAVFTNLGVLLTTSLISHSASSISSLINDYLHLTAMAIWVGGLLSFILLLSRAVKLTEDGQAVYQILPAFSKIAITCVAVLAATGIYSAFIHVRYLNALTGTIYGLLVLSKAVLLVPALMIAAGNLYMRSKRLQQAIKRLPWFPINTRQLLLSTRVEALIIIVILMTTGVLTTFSPPVSGQRPNAAFYAEAKADSATIALSVDPAFAGVTNSIDVELSNGGLPVSNASEVLVRFSNPAEGISQSEAKARNIGNGHYTLYGPYFGIAGDWQVQIVAHIPGKADANSTFLVPIDPIRVITQDGITVSLETEPRWVYLGETNRFRITVRNSRSGAPVANAQIKMAFLMPAHGHFLDVFTSRQSPGVFITGDVEMPMAGEWIAEIQVSIPGRHVNTYQIKLLVHTRQQ</sequence>
<dbReference type="PANTHER" id="PTHR34820:SF4">
    <property type="entry name" value="INNER MEMBRANE PROTEIN YEBZ"/>
    <property type="match status" value="1"/>
</dbReference>
<dbReference type="PANTHER" id="PTHR34820">
    <property type="entry name" value="INNER MEMBRANE PROTEIN YEBZ"/>
    <property type="match status" value="1"/>
</dbReference>